<dbReference type="InterPro" id="IPR027600">
    <property type="entry name" value="HprK-rel_A"/>
</dbReference>
<comment type="caution">
    <text evidence="2">The sequence shown here is derived from an EMBL/GenBank/DDBJ whole genome shotgun (WGS) entry which is preliminary data.</text>
</comment>
<accession>A0ABS1CNM0</accession>
<protein>
    <submittedName>
        <fullName evidence="2">HprK-related kinase A</fullName>
    </submittedName>
</protein>
<dbReference type="NCBIfam" id="TIGR04352">
    <property type="entry name" value="HprK_rel_A"/>
    <property type="match status" value="1"/>
</dbReference>
<evidence type="ECO:0000256" key="1">
    <source>
        <dbReference type="SAM" id="MobiDB-lite"/>
    </source>
</evidence>
<feature type="region of interest" description="Disordered" evidence="1">
    <location>
        <begin position="196"/>
        <end position="218"/>
    </location>
</feature>
<keyword evidence="2" id="KW-0808">Transferase</keyword>
<dbReference type="SUPFAM" id="SSF53795">
    <property type="entry name" value="PEP carboxykinase-like"/>
    <property type="match status" value="1"/>
</dbReference>
<name>A0ABS1CNM0_9GAMM</name>
<dbReference type="InterPro" id="IPR027417">
    <property type="entry name" value="P-loop_NTPase"/>
</dbReference>
<dbReference type="GO" id="GO:0016301">
    <property type="term" value="F:kinase activity"/>
    <property type="evidence" value="ECO:0007669"/>
    <property type="project" value="UniProtKB-KW"/>
</dbReference>
<keyword evidence="3" id="KW-1185">Reference proteome</keyword>
<gene>
    <name evidence="2" type="ORF">CKO31_22770</name>
</gene>
<feature type="compositionally biased region" description="Basic and acidic residues" evidence="1">
    <location>
        <begin position="204"/>
        <end position="218"/>
    </location>
</feature>
<keyword evidence="2" id="KW-0418">Kinase</keyword>
<proteinExistence type="predicted"/>
<evidence type="ECO:0000313" key="2">
    <source>
        <dbReference type="EMBL" id="MBK1633516.1"/>
    </source>
</evidence>
<dbReference type="RefSeq" id="WP_200242158.1">
    <property type="nucleotide sequence ID" value="NZ_NRRV01000091.1"/>
</dbReference>
<dbReference type="Proteomes" id="UP000748752">
    <property type="component" value="Unassembled WGS sequence"/>
</dbReference>
<sequence>MRQSSSRRGWLRRRSARAGGIYRLGPFAARVETPLRGLRNLITWCYGEPLPPSAQPIVQFVVRIDHGPLYRRLIAPQAVFHADTQTPFAPFPRDHAFPLLEWGLNWCIATRAHQYLMLHAGVLERDGHALILPALPGSGKSTLTAALALSGWRLFSDEFGLLDWRTGSLQPLPRPIPLKNRSIDIIRERVPVQDDLGPTFPKTRKGDVAHLRPPPESRRRQYEMARPAWIIFPRYRAGHPLRITPLNQSLAFTRLSQNAFNYHLLGATGFDALKGLIEGCHCWSAEYGDLASILSALEQLPEP</sequence>
<reference evidence="2 3" key="1">
    <citation type="journal article" date="2020" name="Microorganisms">
        <title>Osmotic Adaptation and Compatible Solute Biosynthesis of Phototrophic Bacteria as Revealed from Genome Analyses.</title>
        <authorList>
            <person name="Imhoff J.F."/>
            <person name="Rahn T."/>
            <person name="Kunzel S."/>
            <person name="Keller A."/>
            <person name="Neulinger S.C."/>
        </authorList>
    </citation>
    <scope>NUCLEOTIDE SEQUENCE [LARGE SCALE GENOMIC DNA]</scope>
    <source>
        <strain evidence="2 3">DSM 6210</strain>
    </source>
</reference>
<evidence type="ECO:0000313" key="3">
    <source>
        <dbReference type="Proteomes" id="UP000748752"/>
    </source>
</evidence>
<organism evidence="2 3">
    <name type="scientific">Thiohalocapsa halophila</name>
    <dbReference type="NCBI Taxonomy" id="69359"/>
    <lineage>
        <taxon>Bacteria</taxon>
        <taxon>Pseudomonadati</taxon>
        <taxon>Pseudomonadota</taxon>
        <taxon>Gammaproteobacteria</taxon>
        <taxon>Chromatiales</taxon>
        <taxon>Chromatiaceae</taxon>
        <taxon>Thiohalocapsa</taxon>
    </lineage>
</organism>
<dbReference type="Gene3D" id="3.40.50.300">
    <property type="entry name" value="P-loop containing nucleotide triphosphate hydrolases"/>
    <property type="match status" value="1"/>
</dbReference>
<dbReference type="EMBL" id="NRRV01000091">
    <property type="protein sequence ID" value="MBK1633516.1"/>
    <property type="molecule type" value="Genomic_DNA"/>
</dbReference>